<dbReference type="PANTHER" id="PTHR22946:SF8">
    <property type="entry name" value="ACETYL XYLAN ESTERASE DOMAIN-CONTAINING PROTEIN"/>
    <property type="match status" value="1"/>
</dbReference>
<dbReference type="InterPro" id="IPR050261">
    <property type="entry name" value="FrsA_esterase"/>
</dbReference>
<gene>
    <name evidence="1" type="ORF">H8693_09185</name>
</gene>
<sequence>MKDTANFSEYIAYLYKMRDGKRFRYDPSQGDYQTWAAGVRKILEPHLTLQDDGAPLNVKTLDVKQKDGYRQETIELNVDGYLRLKGAVLVPENGEKKHPAVVALNCHGWQYYYDLYKMLEPEEEIPYITKMKDDFFGSRSVANEMAKRGYLVVYLETFYFGENRLDVENVPQLFKDEFHVDPAQFEKGSLEYIDASDLFSRRFEAYMYKYLAFAGQSWTGLNLKNDKKAIDYLLTRDDVDPDRIGCVGLSLGGFRSLMLAGMDARIKCAVVAGWMACLPDMLEDSRCKFHTFMMFQPSLWALIDFPDLVALNAPNSLIVINGLQDEQFKGADKADDRMKKIYAMAGHPENYVSNFYDTPHMFNAQMQDDAYAFMETHLKNLK</sequence>
<reference evidence="1" key="1">
    <citation type="submission" date="2020-08" db="EMBL/GenBank/DDBJ databases">
        <title>Genome public.</title>
        <authorList>
            <person name="Liu C."/>
            <person name="Sun Q."/>
        </authorList>
    </citation>
    <scope>NUCLEOTIDE SEQUENCE</scope>
    <source>
        <strain evidence="1">NSJ-63</strain>
    </source>
</reference>
<dbReference type="RefSeq" id="WP_249280725.1">
    <property type="nucleotide sequence ID" value="NZ_JACRSS010000005.1"/>
</dbReference>
<proteinExistence type="predicted"/>
<protein>
    <recommendedName>
        <fullName evidence="3">Dienelactone hydrolase domain-containing protein</fullName>
    </recommendedName>
</protein>
<dbReference type="Proteomes" id="UP000617951">
    <property type="component" value="Unassembled WGS sequence"/>
</dbReference>
<dbReference type="AlphaFoldDB" id="A0A926HWK2"/>
<dbReference type="PANTHER" id="PTHR22946">
    <property type="entry name" value="DIENELACTONE HYDROLASE DOMAIN-CONTAINING PROTEIN-RELATED"/>
    <property type="match status" value="1"/>
</dbReference>
<dbReference type="Pfam" id="PF12715">
    <property type="entry name" value="Abhydrolase_7"/>
    <property type="match status" value="1"/>
</dbReference>
<evidence type="ECO:0000313" key="2">
    <source>
        <dbReference type="Proteomes" id="UP000617951"/>
    </source>
</evidence>
<dbReference type="EMBL" id="JACRSS010000005">
    <property type="protein sequence ID" value="MBC8539104.1"/>
    <property type="molecule type" value="Genomic_DNA"/>
</dbReference>
<keyword evidence="2" id="KW-1185">Reference proteome</keyword>
<dbReference type="InterPro" id="IPR029058">
    <property type="entry name" value="AB_hydrolase_fold"/>
</dbReference>
<dbReference type="SUPFAM" id="SSF53474">
    <property type="entry name" value="alpha/beta-Hydrolases"/>
    <property type="match status" value="1"/>
</dbReference>
<evidence type="ECO:0008006" key="3">
    <source>
        <dbReference type="Google" id="ProtNLM"/>
    </source>
</evidence>
<dbReference type="InterPro" id="IPR025890">
    <property type="entry name" value="Abhydrolase_bac"/>
</dbReference>
<accession>A0A926HWK2</accession>
<comment type="caution">
    <text evidence="1">The sequence shown here is derived from an EMBL/GenBank/DDBJ whole genome shotgun (WGS) entry which is preliminary data.</text>
</comment>
<dbReference type="Gene3D" id="3.40.50.1820">
    <property type="entry name" value="alpha/beta hydrolase"/>
    <property type="match status" value="1"/>
</dbReference>
<name>A0A926HWK2_9FIRM</name>
<organism evidence="1 2">
    <name type="scientific">Guopingia tenuis</name>
    <dbReference type="NCBI Taxonomy" id="2763656"/>
    <lineage>
        <taxon>Bacteria</taxon>
        <taxon>Bacillati</taxon>
        <taxon>Bacillota</taxon>
        <taxon>Clostridia</taxon>
        <taxon>Christensenellales</taxon>
        <taxon>Christensenellaceae</taxon>
        <taxon>Guopingia</taxon>
    </lineage>
</organism>
<evidence type="ECO:0000313" key="1">
    <source>
        <dbReference type="EMBL" id="MBC8539104.1"/>
    </source>
</evidence>